<dbReference type="CDD" id="cd00761">
    <property type="entry name" value="Glyco_tranf_GTA_type"/>
    <property type="match status" value="1"/>
</dbReference>
<evidence type="ECO:0000313" key="5">
    <source>
        <dbReference type="Proteomes" id="UP000189632"/>
    </source>
</evidence>
<evidence type="ECO:0000256" key="2">
    <source>
        <dbReference type="ARBA" id="ARBA00022679"/>
    </source>
</evidence>
<keyword evidence="1 4" id="KW-0328">Glycosyltransferase</keyword>
<feature type="domain" description="Glycosyltransferase 2-like" evidence="3">
    <location>
        <begin position="5"/>
        <end position="165"/>
    </location>
</feature>
<dbReference type="SUPFAM" id="SSF53448">
    <property type="entry name" value="Nucleotide-diphospho-sugar transferases"/>
    <property type="match status" value="1"/>
</dbReference>
<dbReference type="AlphaFoldDB" id="A0A1U9MEW1"/>
<name>A0A1U9MEW1_9HYPH</name>
<sequence length="313" mass="36113">MVKVSVIVPVFNVENFIEKTLASICNQTFSDLEIILIDDGSKDRSGEICDRYAKKDSRIRVFHQKNQGITKTRNTGIRLATGDYLCFVDSDDWISEKFIDVLVAASDRNNADIAFTNHSIVHHDKCSYREDYHQSLYTEPVEKNELLCQIFFPAVHGKIYRRSSLMNREISFLEQKGYNGFAEDILFNFEALNGAEKLVFVPDEYYFYNRDNPNSVCALPAKQKANNDDRMTVLAKIFAIASKLPYRLDISPTLKKIAEQHIRWGKEDMARKFIKSPFVGLNESEKNYLLEIAADISGQKTNFAKRIINFFRR</sequence>
<gene>
    <name evidence="4" type="ORF">BBC0122_001330</name>
</gene>
<accession>A0A1U9MEW1</accession>
<dbReference type="Pfam" id="PF00535">
    <property type="entry name" value="Glycos_transf_2"/>
    <property type="match status" value="1"/>
</dbReference>
<dbReference type="EMBL" id="CP015625">
    <property type="protein sequence ID" value="AQT46273.1"/>
    <property type="molecule type" value="Genomic_DNA"/>
</dbReference>
<dbReference type="Proteomes" id="UP000189632">
    <property type="component" value="Chromosome"/>
</dbReference>
<dbReference type="Gene3D" id="3.90.550.10">
    <property type="entry name" value="Spore Coat Polysaccharide Biosynthesis Protein SpsA, Chain A"/>
    <property type="match status" value="1"/>
</dbReference>
<keyword evidence="5" id="KW-1185">Reference proteome</keyword>
<dbReference type="PANTHER" id="PTHR22916:SF51">
    <property type="entry name" value="GLYCOSYLTRANSFERASE EPSH-RELATED"/>
    <property type="match status" value="1"/>
</dbReference>
<protein>
    <submittedName>
        <fullName evidence="4">Glycosyl transferase family 2</fullName>
        <ecNumber evidence="4">2.4.-.-</ecNumber>
    </submittedName>
</protein>
<dbReference type="GO" id="GO:0016758">
    <property type="term" value="F:hexosyltransferase activity"/>
    <property type="evidence" value="ECO:0007669"/>
    <property type="project" value="UniProtKB-ARBA"/>
</dbReference>
<dbReference type="EC" id="2.4.-.-" evidence="4"/>
<dbReference type="KEGG" id="bapi:BBC0122_001330"/>
<proteinExistence type="predicted"/>
<evidence type="ECO:0000259" key="3">
    <source>
        <dbReference type="Pfam" id="PF00535"/>
    </source>
</evidence>
<organism evidence="4 5">
    <name type="scientific">Bartonella choladocola</name>
    <dbReference type="NCBI Taxonomy" id="2750995"/>
    <lineage>
        <taxon>Bacteria</taxon>
        <taxon>Pseudomonadati</taxon>
        <taxon>Pseudomonadota</taxon>
        <taxon>Alphaproteobacteria</taxon>
        <taxon>Hyphomicrobiales</taxon>
        <taxon>Bartonellaceae</taxon>
        <taxon>Bartonella</taxon>
    </lineage>
</organism>
<reference evidence="4 5" key="1">
    <citation type="submission" date="2016-11" db="EMBL/GenBank/DDBJ databases">
        <title>Comparative genomics of Bartonella apis.</title>
        <authorList>
            <person name="Engel P."/>
        </authorList>
    </citation>
    <scope>NUCLEOTIDE SEQUENCE [LARGE SCALE GENOMIC DNA]</scope>
    <source>
        <strain evidence="4 5">BBC0122</strain>
    </source>
</reference>
<dbReference type="RefSeq" id="WP_077990379.1">
    <property type="nucleotide sequence ID" value="NZ_CAXUOT020000001.1"/>
</dbReference>
<evidence type="ECO:0000313" key="4">
    <source>
        <dbReference type="EMBL" id="AQT46273.1"/>
    </source>
</evidence>
<dbReference type="InterPro" id="IPR001173">
    <property type="entry name" value="Glyco_trans_2-like"/>
</dbReference>
<keyword evidence="2 4" id="KW-0808">Transferase</keyword>
<dbReference type="OrthoDB" id="9794124at2"/>
<dbReference type="InterPro" id="IPR029044">
    <property type="entry name" value="Nucleotide-diphossugar_trans"/>
</dbReference>
<evidence type="ECO:0000256" key="1">
    <source>
        <dbReference type="ARBA" id="ARBA00022676"/>
    </source>
</evidence>
<dbReference type="PANTHER" id="PTHR22916">
    <property type="entry name" value="GLYCOSYLTRANSFERASE"/>
    <property type="match status" value="1"/>
</dbReference>